<dbReference type="PRINTS" id="PR00465">
    <property type="entry name" value="EP450IV"/>
</dbReference>
<dbReference type="PANTHER" id="PTHR24304:SF2">
    <property type="entry name" value="24-HYDROXYCHOLESTEROL 7-ALPHA-HYDROXYLASE"/>
    <property type="match status" value="1"/>
</dbReference>
<sequence>MSTYHFRSPLLWKRHSVHIRSLFHDIYIIQGDKSIVSLFSKNALSSGPVNRTLMVNVFGLPKTAAETYSKDDSGEHRRPIPGSKVPDHNRVAFLTSTSRHRFFLGRGYYSLLRRLHFSTIKRLSSLDVGCTWSAVPDLFDIFRIHLTAASIDSFTGPTLMERNPSFANDISAIKENLLPLMLGLPRFLMLGAYQARDRALEAVLDWHAWARQNSKPESVDADENEHFWGCDSFREKQTTLLEMDGFDDPRALASEDLFFLWSAQGNSIGTAFWLTLQTFRDPEILQAVRDEVGPCVKPGPDEPLMFNVDRLMCQPLLQAMFAEVLRLRTHGYWTIPKHSLCVASSTTAAMDPQFWCAGDRAGHPPVHEFFPGRFLKTNRQSKGKFFNLSGLHGHSFPFGGEPFTCPGRVYAKHENLVALATMVTMYDCEVLAWDEALVLKTRSIPGGTADPSGKVPVRLRRRKYPLGG</sequence>
<reference evidence="8" key="1">
    <citation type="submission" date="2021-10" db="EMBL/GenBank/DDBJ databases">
        <authorList>
            <person name="Piombo E."/>
        </authorList>
    </citation>
    <scope>NUCLEOTIDE SEQUENCE</scope>
</reference>
<dbReference type="SUPFAM" id="SSF48264">
    <property type="entry name" value="Cytochrome P450"/>
    <property type="match status" value="1"/>
</dbReference>
<dbReference type="InterPro" id="IPR036396">
    <property type="entry name" value="Cyt_P450_sf"/>
</dbReference>
<dbReference type="Proteomes" id="UP000775872">
    <property type="component" value="Unassembled WGS sequence"/>
</dbReference>
<evidence type="ECO:0000256" key="2">
    <source>
        <dbReference type="ARBA" id="ARBA00010617"/>
    </source>
</evidence>
<dbReference type="InterPro" id="IPR001128">
    <property type="entry name" value="Cyt_P450"/>
</dbReference>
<dbReference type="AlphaFoldDB" id="A0A9P0EM61"/>
<evidence type="ECO:0000256" key="7">
    <source>
        <dbReference type="PIRSR" id="PIRSR602403-1"/>
    </source>
</evidence>
<accession>A0A9P0EM61</accession>
<comment type="cofactor">
    <cofactor evidence="1 7">
        <name>heme</name>
        <dbReference type="ChEBI" id="CHEBI:30413"/>
    </cofactor>
</comment>
<dbReference type="InterPro" id="IPR050529">
    <property type="entry name" value="CYP450_sterol_14alpha_dmase"/>
</dbReference>
<dbReference type="InterPro" id="IPR002403">
    <property type="entry name" value="Cyt_P450_E_grp-IV"/>
</dbReference>
<dbReference type="OrthoDB" id="3366823at2759"/>
<keyword evidence="6" id="KW-0560">Oxidoreductase</keyword>
<evidence type="ECO:0000256" key="4">
    <source>
        <dbReference type="ARBA" id="ARBA00022723"/>
    </source>
</evidence>
<evidence type="ECO:0000256" key="1">
    <source>
        <dbReference type="ARBA" id="ARBA00001971"/>
    </source>
</evidence>
<keyword evidence="5 7" id="KW-0408">Iron</keyword>
<evidence type="ECO:0000256" key="5">
    <source>
        <dbReference type="ARBA" id="ARBA00023004"/>
    </source>
</evidence>
<dbReference type="EMBL" id="CABFOC020000050">
    <property type="protein sequence ID" value="CAH0054607.1"/>
    <property type="molecule type" value="Genomic_DNA"/>
</dbReference>
<name>A0A9P0EM61_9HYPO</name>
<keyword evidence="6" id="KW-0503">Monooxygenase</keyword>
<keyword evidence="4 7" id="KW-0479">Metal-binding</keyword>
<evidence type="ECO:0000256" key="6">
    <source>
        <dbReference type="ARBA" id="ARBA00023033"/>
    </source>
</evidence>
<proteinExistence type="inferred from homology"/>
<dbReference type="Pfam" id="PF00067">
    <property type="entry name" value="p450"/>
    <property type="match status" value="1"/>
</dbReference>
<evidence type="ECO:0000256" key="3">
    <source>
        <dbReference type="ARBA" id="ARBA00022617"/>
    </source>
</evidence>
<evidence type="ECO:0008006" key="10">
    <source>
        <dbReference type="Google" id="ProtNLM"/>
    </source>
</evidence>
<protein>
    <recommendedName>
        <fullName evidence="10">Cytochrome P450</fullName>
    </recommendedName>
</protein>
<dbReference type="GO" id="GO:0008395">
    <property type="term" value="F:steroid hydroxylase activity"/>
    <property type="evidence" value="ECO:0007669"/>
    <property type="project" value="TreeGrafter"/>
</dbReference>
<keyword evidence="3 7" id="KW-0349">Heme</keyword>
<dbReference type="GO" id="GO:0005506">
    <property type="term" value="F:iron ion binding"/>
    <property type="evidence" value="ECO:0007669"/>
    <property type="project" value="InterPro"/>
</dbReference>
<evidence type="ECO:0000313" key="8">
    <source>
        <dbReference type="EMBL" id="CAH0054607.1"/>
    </source>
</evidence>
<evidence type="ECO:0000313" key="9">
    <source>
        <dbReference type="Proteomes" id="UP000775872"/>
    </source>
</evidence>
<organism evidence="8 9">
    <name type="scientific">Clonostachys solani</name>
    <dbReference type="NCBI Taxonomy" id="160281"/>
    <lineage>
        <taxon>Eukaryota</taxon>
        <taxon>Fungi</taxon>
        <taxon>Dikarya</taxon>
        <taxon>Ascomycota</taxon>
        <taxon>Pezizomycotina</taxon>
        <taxon>Sordariomycetes</taxon>
        <taxon>Hypocreomycetidae</taxon>
        <taxon>Hypocreales</taxon>
        <taxon>Bionectriaceae</taxon>
        <taxon>Clonostachys</taxon>
    </lineage>
</organism>
<dbReference type="GO" id="GO:0020037">
    <property type="term" value="F:heme binding"/>
    <property type="evidence" value="ECO:0007669"/>
    <property type="project" value="InterPro"/>
</dbReference>
<comment type="caution">
    <text evidence="8">The sequence shown here is derived from an EMBL/GenBank/DDBJ whole genome shotgun (WGS) entry which is preliminary data.</text>
</comment>
<feature type="binding site" description="axial binding residue" evidence="7">
    <location>
        <position position="405"/>
    </location>
    <ligand>
        <name>heme</name>
        <dbReference type="ChEBI" id="CHEBI:30413"/>
    </ligand>
    <ligandPart>
        <name>Fe</name>
        <dbReference type="ChEBI" id="CHEBI:18248"/>
    </ligandPart>
</feature>
<gene>
    <name evidence="8" type="ORF">CSOL1703_00016674</name>
</gene>
<comment type="similarity">
    <text evidence="2">Belongs to the cytochrome P450 family.</text>
</comment>
<dbReference type="PANTHER" id="PTHR24304">
    <property type="entry name" value="CYTOCHROME P450 FAMILY 7"/>
    <property type="match status" value="1"/>
</dbReference>
<keyword evidence="9" id="KW-1185">Reference proteome</keyword>
<dbReference type="Gene3D" id="1.10.630.10">
    <property type="entry name" value="Cytochrome P450"/>
    <property type="match status" value="1"/>
</dbReference>
<dbReference type="GO" id="GO:0016705">
    <property type="term" value="F:oxidoreductase activity, acting on paired donors, with incorporation or reduction of molecular oxygen"/>
    <property type="evidence" value="ECO:0007669"/>
    <property type="project" value="InterPro"/>
</dbReference>